<dbReference type="PANTHER" id="PTHR46484">
    <property type="entry name" value="SI:CH211-171H4.5-RELATED"/>
    <property type="match status" value="1"/>
</dbReference>
<keyword evidence="3" id="KW-1185">Reference proteome</keyword>
<evidence type="ECO:0000313" key="3">
    <source>
        <dbReference type="Proteomes" id="UP001345963"/>
    </source>
</evidence>
<sequence>MPRHIKGLLGSCLVIPCSFDYYRYPPTRADRVVWYQYVSKGYPLVYDNWYPNDVISIYKGRTKVTTSKYQKTCTLEITGVNLNDHRQKLYPWVDPENVGRSTYKFYETTVTIEVVEEPKAPKITITGERKVGNSVTVQCSVEHTCSTNPPTLSFNIALKNNRLTHTQLSDGTKTTSTSTFVIERDSQVVECTAHHPGGKTANSSEILNAECSFLPLTISPISNEYLEGSPSTVKCTASYTCSNNVPTLTWNYANMPATTDKVSGRPMQKIVSTLTFTSSAKDHGNNLTCFARFTREHTLEKSIPIWVKRNMLNLDWSFTTPRSVTGLKGSCVIIPCKFTYSKTQPDGLQVI</sequence>
<feature type="domain" description="Ig-like" evidence="1">
    <location>
        <begin position="121"/>
        <end position="208"/>
    </location>
</feature>
<accession>A0ABU7BHL1</accession>
<organism evidence="2 3">
    <name type="scientific">Ataeniobius toweri</name>
    <dbReference type="NCBI Taxonomy" id="208326"/>
    <lineage>
        <taxon>Eukaryota</taxon>
        <taxon>Metazoa</taxon>
        <taxon>Chordata</taxon>
        <taxon>Craniata</taxon>
        <taxon>Vertebrata</taxon>
        <taxon>Euteleostomi</taxon>
        <taxon>Actinopterygii</taxon>
        <taxon>Neopterygii</taxon>
        <taxon>Teleostei</taxon>
        <taxon>Neoteleostei</taxon>
        <taxon>Acanthomorphata</taxon>
        <taxon>Ovalentaria</taxon>
        <taxon>Atherinomorphae</taxon>
        <taxon>Cyprinodontiformes</taxon>
        <taxon>Goodeidae</taxon>
        <taxon>Ataeniobius</taxon>
    </lineage>
</organism>
<dbReference type="InterPro" id="IPR007110">
    <property type="entry name" value="Ig-like_dom"/>
</dbReference>
<feature type="non-terminal residue" evidence="2">
    <location>
        <position position="351"/>
    </location>
</feature>
<feature type="domain" description="Ig-like" evidence="1">
    <location>
        <begin position="215"/>
        <end position="300"/>
    </location>
</feature>
<dbReference type="SUPFAM" id="SSF48726">
    <property type="entry name" value="Immunoglobulin"/>
    <property type="match status" value="3"/>
</dbReference>
<dbReference type="Proteomes" id="UP001345963">
    <property type="component" value="Unassembled WGS sequence"/>
</dbReference>
<reference evidence="2 3" key="1">
    <citation type="submission" date="2021-07" db="EMBL/GenBank/DDBJ databases">
        <authorList>
            <person name="Palmer J.M."/>
        </authorList>
    </citation>
    <scope>NUCLEOTIDE SEQUENCE [LARGE SCALE GENOMIC DNA]</scope>
    <source>
        <strain evidence="2 3">AT_MEX2019</strain>
        <tissue evidence="2">Muscle</tissue>
    </source>
</reference>
<dbReference type="InterPro" id="IPR036179">
    <property type="entry name" value="Ig-like_dom_sf"/>
</dbReference>
<gene>
    <name evidence="2" type="ORF">ATANTOWER_025295</name>
</gene>
<evidence type="ECO:0000259" key="1">
    <source>
        <dbReference type="PROSITE" id="PS50835"/>
    </source>
</evidence>
<protein>
    <recommendedName>
        <fullName evidence="1">Ig-like domain-containing protein</fullName>
    </recommendedName>
</protein>
<dbReference type="PROSITE" id="PS50835">
    <property type="entry name" value="IG_LIKE"/>
    <property type="match status" value="2"/>
</dbReference>
<dbReference type="InterPro" id="IPR013783">
    <property type="entry name" value="Ig-like_fold"/>
</dbReference>
<proteinExistence type="predicted"/>
<comment type="caution">
    <text evidence="2">The sequence shown here is derived from an EMBL/GenBank/DDBJ whole genome shotgun (WGS) entry which is preliminary data.</text>
</comment>
<dbReference type="Gene3D" id="2.60.40.10">
    <property type="entry name" value="Immunoglobulins"/>
    <property type="match status" value="4"/>
</dbReference>
<evidence type="ECO:0000313" key="2">
    <source>
        <dbReference type="EMBL" id="MED6250137.1"/>
    </source>
</evidence>
<name>A0ABU7BHL1_9TELE</name>
<dbReference type="EMBL" id="JAHUTI010055007">
    <property type="protein sequence ID" value="MED6250137.1"/>
    <property type="molecule type" value="Genomic_DNA"/>
</dbReference>
<dbReference type="PANTHER" id="PTHR46484:SF1">
    <property type="entry name" value="SCHWANN CELL MYELIN PROTEIN-RELATED"/>
    <property type="match status" value="1"/>
</dbReference>